<keyword evidence="1" id="KW-0812">Transmembrane</keyword>
<keyword evidence="3" id="KW-1185">Reference proteome</keyword>
<evidence type="ECO:0000313" key="3">
    <source>
        <dbReference type="Proteomes" id="UP000319094"/>
    </source>
</evidence>
<evidence type="ECO:0000313" key="2">
    <source>
        <dbReference type="EMBL" id="TQL43680.1"/>
    </source>
</evidence>
<dbReference type="AlphaFoldDB" id="A0A542Y6F4"/>
<keyword evidence="1" id="KW-0472">Membrane</keyword>
<dbReference type="Pfam" id="PF03729">
    <property type="entry name" value="DUF308"/>
    <property type="match status" value="3"/>
</dbReference>
<feature type="transmembrane region" description="Helical" evidence="1">
    <location>
        <begin position="126"/>
        <end position="148"/>
    </location>
</feature>
<feature type="transmembrane region" description="Helical" evidence="1">
    <location>
        <begin position="154"/>
        <end position="178"/>
    </location>
</feature>
<dbReference type="RefSeq" id="WP_170219674.1">
    <property type="nucleotide sequence ID" value="NZ_BAAAUY010000001.1"/>
</dbReference>
<feature type="transmembrane region" description="Helical" evidence="1">
    <location>
        <begin position="75"/>
        <end position="93"/>
    </location>
</feature>
<protein>
    <submittedName>
        <fullName evidence="2">Short repeat uncharacterized protein DUF308</fullName>
    </submittedName>
</protein>
<feature type="transmembrane region" description="Helical" evidence="1">
    <location>
        <begin position="50"/>
        <end position="68"/>
    </location>
</feature>
<gene>
    <name evidence="2" type="ORF">FB468_1709</name>
</gene>
<organism evidence="2 3">
    <name type="scientific">Leucobacter komagatae</name>
    <dbReference type="NCBI Taxonomy" id="55969"/>
    <lineage>
        <taxon>Bacteria</taxon>
        <taxon>Bacillati</taxon>
        <taxon>Actinomycetota</taxon>
        <taxon>Actinomycetes</taxon>
        <taxon>Micrococcales</taxon>
        <taxon>Microbacteriaceae</taxon>
        <taxon>Leucobacter</taxon>
    </lineage>
</organism>
<evidence type="ECO:0000256" key="1">
    <source>
        <dbReference type="SAM" id="Phobius"/>
    </source>
</evidence>
<feature type="transmembrane region" description="Helical" evidence="1">
    <location>
        <begin position="99"/>
        <end position="119"/>
    </location>
</feature>
<comment type="caution">
    <text evidence="2">The sequence shown here is derived from an EMBL/GenBank/DDBJ whole genome shotgun (WGS) entry which is preliminary data.</text>
</comment>
<dbReference type="Proteomes" id="UP000319094">
    <property type="component" value="Unassembled WGS sequence"/>
</dbReference>
<dbReference type="EMBL" id="VFON01000001">
    <property type="protein sequence ID" value="TQL43680.1"/>
    <property type="molecule type" value="Genomic_DNA"/>
</dbReference>
<sequence>MTWELIPEGSQPGRQPSRNFPWGIPLAVGIITLLLGLSLLVWPFFAASRILAFLIGAALIGNGIATLVGSRARGLGTPAAILFIVLGVVALAFPELTVSLLVGFVAAMMLFVGTVWLAIAVRMRQGLHWIFIALPALLIALGVAALIWPSLALILAAFAAGLVTTLIGGSLIWAAVALRRGNA</sequence>
<dbReference type="InterPro" id="IPR005325">
    <property type="entry name" value="DUF308_memb"/>
</dbReference>
<reference evidence="2 3" key="1">
    <citation type="submission" date="2019-06" db="EMBL/GenBank/DDBJ databases">
        <title>Sequencing the genomes of 1000 actinobacteria strains.</title>
        <authorList>
            <person name="Klenk H.-P."/>
        </authorList>
    </citation>
    <scope>NUCLEOTIDE SEQUENCE [LARGE SCALE GENOMIC DNA]</scope>
    <source>
        <strain evidence="2 3">DSM 8803</strain>
    </source>
</reference>
<keyword evidence="1" id="KW-1133">Transmembrane helix</keyword>
<feature type="transmembrane region" description="Helical" evidence="1">
    <location>
        <begin position="20"/>
        <end position="44"/>
    </location>
</feature>
<name>A0A542Y6F4_9MICO</name>
<accession>A0A542Y6F4</accession>
<proteinExistence type="predicted"/>